<dbReference type="AlphaFoldDB" id="A0AAV6HHZ3"/>
<dbReference type="GO" id="GO:0000149">
    <property type="term" value="F:SNARE binding"/>
    <property type="evidence" value="ECO:0007669"/>
    <property type="project" value="TreeGrafter"/>
</dbReference>
<dbReference type="Gene3D" id="1.10.357.70">
    <property type="entry name" value="Exocyst complex component Sec6, C-terminal domain"/>
    <property type="match status" value="1"/>
</dbReference>
<organism evidence="2 3">
    <name type="scientific">Alosa alosa</name>
    <name type="common">allis shad</name>
    <dbReference type="NCBI Taxonomy" id="278164"/>
    <lineage>
        <taxon>Eukaryota</taxon>
        <taxon>Metazoa</taxon>
        <taxon>Chordata</taxon>
        <taxon>Craniata</taxon>
        <taxon>Vertebrata</taxon>
        <taxon>Euteleostomi</taxon>
        <taxon>Actinopterygii</taxon>
        <taxon>Neopterygii</taxon>
        <taxon>Teleostei</taxon>
        <taxon>Clupei</taxon>
        <taxon>Clupeiformes</taxon>
        <taxon>Clupeoidei</taxon>
        <taxon>Clupeidae</taxon>
        <taxon>Alosa</taxon>
    </lineage>
</organism>
<accession>A0AAV6HHZ3</accession>
<comment type="caution">
    <text evidence="2">The sequence shown here is derived from an EMBL/GenBank/DDBJ whole genome shotgun (WGS) entry which is preliminary data.</text>
</comment>
<proteinExistence type="inferred from homology"/>
<dbReference type="GO" id="GO:0006887">
    <property type="term" value="P:exocytosis"/>
    <property type="evidence" value="ECO:0007669"/>
    <property type="project" value="InterPro"/>
</dbReference>
<evidence type="ECO:0000313" key="2">
    <source>
        <dbReference type="EMBL" id="KAG5285176.1"/>
    </source>
</evidence>
<evidence type="ECO:0008006" key="4">
    <source>
        <dbReference type="Google" id="ProtNLM"/>
    </source>
</evidence>
<name>A0AAV6HHZ3_9TELE</name>
<dbReference type="PANTHER" id="PTHR21292:SF4">
    <property type="entry name" value="TUMOR NECROSIS FACTOR ALPHA-INDUCED PROTEIN 2"/>
    <property type="match status" value="1"/>
</dbReference>
<dbReference type="PANTHER" id="PTHR21292">
    <property type="entry name" value="EXOCYST COMPLEX COMPONENT SEC6-RELATED"/>
    <property type="match status" value="1"/>
</dbReference>
<dbReference type="Pfam" id="PF06046">
    <property type="entry name" value="Sec6"/>
    <property type="match status" value="1"/>
</dbReference>
<evidence type="ECO:0000256" key="1">
    <source>
        <dbReference type="ARBA" id="ARBA00009447"/>
    </source>
</evidence>
<dbReference type="Proteomes" id="UP000823561">
    <property type="component" value="Chromosome 1"/>
</dbReference>
<reference evidence="2 3" key="1">
    <citation type="submission" date="2020-10" db="EMBL/GenBank/DDBJ databases">
        <title>Chromosome-scale genome assembly of the Allis shad, Alosa alosa.</title>
        <authorList>
            <person name="Margot Z."/>
            <person name="Christophe K."/>
            <person name="Cabau C."/>
            <person name="Louis A."/>
            <person name="Berthelot C."/>
            <person name="Parey E."/>
            <person name="Roest Crollius H."/>
            <person name="Montfort J."/>
            <person name="Robinson-Rechavi M."/>
            <person name="Bucao C."/>
            <person name="Bouchez O."/>
            <person name="Gislard M."/>
            <person name="Lluch J."/>
            <person name="Milhes M."/>
            <person name="Lampietro C."/>
            <person name="Lopez Roques C."/>
            <person name="Donnadieu C."/>
            <person name="Braasch I."/>
            <person name="Desvignes T."/>
            <person name="Postlethwait J."/>
            <person name="Bobe J."/>
            <person name="Guiguen Y."/>
        </authorList>
    </citation>
    <scope>NUCLEOTIDE SEQUENCE [LARGE SCALE GENOMIC DNA]</scope>
    <source>
        <strain evidence="2">M-15738</strain>
        <tissue evidence="2">Blood</tissue>
    </source>
</reference>
<dbReference type="InterPro" id="IPR042532">
    <property type="entry name" value="EXOC3/Sec6_C"/>
</dbReference>
<comment type="similarity">
    <text evidence="1">Belongs to the SEC6 family.</text>
</comment>
<dbReference type="EMBL" id="JADWDJ010000001">
    <property type="protein sequence ID" value="KAG5285176.1"/>
    <property type="molecule type" value="Genomic_DNA"/>
</dbReference>
<sequence length="588" mass="67971">MKCCRCFFPWLSDEQGEPEEVPQVPTFEDNLQRRCFSEASRQLIGREDCLFGIGQWKQDEEAELKQDYENLWEGIEQTIRKSLQPLDQSEQGALKEAVLAIQQEEEQDMRWEESEEQKRPDWRPQRFRYAHDSLLEEMVTERMQEAEPYPGGGSSVESELIGLGRRIKLDMLQVARQVRGCYPGNVGVCQVYIRFYHQAFRARLTELSEFGLDQPDCTHLLSWTNQHYPSILQEPELASEVNIKLLEPLLPADVLRSLEEQYLEHRETELKKCVQNALQMAEQAWRGGATQMIDGCYFSPLAIDIIQCVDGNLKSCQAVLGDDLTHTHTHKLLATLTLFFRSYQDFLEKVMKQSGAHSRPVVMANLTCLRQFREFVTGEASFPKDVRTTCVSLVTNMRDGCHAHLTSIIHQNLKESYRKLWSHNWLQNSERVCEQLQGGLNTHLQDLTALDYTSRQELLGVLHEEVLLEYVRRMMKRKIKLKDKQQQEQAARALCSDNQDIQTVFIQAGSTEGWISRVLPELAELLKIQDPDTIHLQLLTLTRELPDISVSHVSALLQLRCGLSDRDYPITDSPWQLGRLHCFFYGVK</sequence>
<protein>
    <recommendedName>
        <fullName evidence="4">Tumor necrosis factor alpha-induced protein 2</fullName>
    </recommendedName>
</protein>
<dbReference type="InterPro" id="IPR010326">
    <property type="entry name" value="EXOC3/Sec6"/>
</dbReference>
<dbReference type="GO" id="GO:0051601">
    <property type="term" value="P:exocyst localization"/>
    <property type="evidence" value="ECO:0007669"/>
    <property type="project" value="TreeGrafter"/>
</dbReference>
<dbReference type="GO" id="GO:0000145">
    <property type="term" value="C:exocyst"/>
    <property type="evidence" value="ECO:0007669"/>
    <property type="project" value="InterPro"/>
</dbReference>
<gene>
    <name evidence="2" type="ORF">AALO_G00000390</name>
</gene>
<keyword evidence="3" id="KW-1185">Reference proteome</keyword>
<evidence type="ECO:0000313" key="3">
    <source>
        <dbReference type="Proteomes" id="UP000823561"/>
    </source>
</evidence>